<dbReference type="SMART" id="SM00180">
    <property type="entry name" value="EGF_Lam"/>
    <property type="match status" value="12"/>
</dbReference>
<evidence type="ECO:0000256" key="6">
    <source>
        <dbReference type="SAM" id="MobiDB-lite"/>
    </source>
</evidence>
<keyword evidence="7" id="KW-0472">Membrane</keyword>
<evidence type="ECO:0000256" key="1">
    <source>
        <dbReference type="ARBA" id="ARBA00022536"/>
    </source>
</evidence>
<keyword evidence="4 5" id="KW-1015">Disulfide bond</keyword>
<dbReference type="SMART" id="SM00181">
    <property type="entry name" value="EGF"/>
    <property type="match status" value="14"/>
</dbReference>
<dbReference type="PANTHER" id="PTHR24035:SF109">
    <property type="entry name" value="PROTEIN DRAPER"/>
    <property type="match status" value="1"/>
</dbReference>
<keyword evidence="7" id="KW-1133">Transmembrane helix</keyword>
<gene>
    <name evidence="9" type="ORF">RDWZM_004355</name>
</gene>
<name>A0A9Q0MGY7_BLOTA</name>
<feature type="domain" description="EGF-like" evidence="8">
    <location>
        <begin position="258"/>
        <end position="293"/>
    </location>
</feature>
<evidence type="ECO:0000259" key="8">
    <source>
        <dbReference type="PROSITE" id="PS50026"/>
    </source>
</evidence>
<dbReference type="FunFam" id="2.170.300.10:FF:000041">
    <property type="entry name" value="Tyrosine protein kinase receptor tie-1, putative"/>
    <property type="match status" value="2"/>
</dbReference>
<dbReference type="PROSITE" id="PS50026">
    <property type="entry name" value="EGF_3"/>
    <property type="match status" value="3"/>
</dbReference>
<dbReference type="InterPro" id="IPR052108">
    <property type="entry name" value="MEGF/SIB"/>
</dbReference>
<dbReference type="Proteomes" id="UP001142055">
    <property type="component" value="Chromosome 1"/>
</dbReference>
<comment type="caution">
    <text evidence="5">Lacks conserved residue(s) required for the propagation of feature annotation.</text>
</comment>
<accession>A0A9Q0MGY7</accession>
<keyword evidence="1 5" id="KW-0245">EGF-like domain</keyword>
<feature type="disulfide bond" evidence="5">
    <location>
        <begin position="283"/>
        <end position="292"/>
    </location>
</feature>
<feature type="compositionally biased region" description="Polar residues" evidence="6">
    <location>
        <begin position="984"/>
        <end position="1000"/>
    </location>
</feature>
<evidence type="ECO:0000256" key="4">
    <source>
        <dbReference type="ARBA" id="ARBA00023157"/>
    </source>
</evidence>
<dbReference type="EMBL" id="JAPWDV010000001">
    <property type="protein sequence ID" value="KAJ6225810.1"/>
    <property type="molecule type" value="Genomic_DNA"/>
</dbReference>
<evidence type="ECO:0000256" key="7">
    <source>
        <dbReference type="SAM" id="Phobius"/>
    </source>
</evidence>
<evidence type="ECO:0000256" key="5">
    <source>
        <dbReference type="PROSITE-ProRule" id="PRU00076"/>
    </source>
</evidence>
<dbReference type="PROSITE" id="PS01186">
    <property type="entry name" value="EGF_2"/>
    <property type="match status" value="1"/>
</dbReference>
<dbReference type="CDD" id="cd00055">
    <property type="entry name" value="EGF_Lam"/>
    <property type="match status" value="1"/>
</dbReference>
<evidence type="ECO:0000313" key="10">
    <source>
        <dbReference type="Proteomes" id="UP001142055"/>
    </source>
</evidence>
<evidence type="ECO:0000256" key="3">
    <source>
        <dbReference type="ARBA" id="ARBA00022737"/>
    </source>
</evidence>
<feature type="disulfide bond" evidence="5">
    <location>
        <begin position="770"/>
        <end position="779"/>
    </location>
</feature>
<keyword evidence="7" id="KW-0812">Transmembrane</keyword>
<feature type="transmembrane region" description="Helical" evidence="7">
    <location>
        <begin position="845"/>
        <end position="866"/>
    </location>
</feature>
<feature type="region of interest" description="Disordered" evidence="6">
    <location>
        <begin position="979"/>
        <end position="1000"/>
    </location>
</feature>
<organism evidence="9 10">
    <name type="scientific">Blomia tropicalis</name>
    <name type="common">Mite</name>
    <dbReference type="NCBI Taxonomy" id="40697"/>
    <lineage>
        <taxon>Eukaryota</taxon>
        <taxon>Metazoa</taxon>
        <taxon>Ecdysozoa</taxon>
        <taxon>Arthropoda</taxon>
        <taxon>Chelicerata</taxon>
        <taxon>Arachnida</taxon>
        <taxon>Acari</taxon>
        <taxon>Acariformes</taxon>
        <taxon>Sarcoptiformes</taxon>
        <taxon>Astigmata</taxon>
        <taxon>Glycyphagoidea</taxon>
        <taxon>Echimyopodidae</taxon>
        <taxon>Blomia</taxon>
    </lineage>
</organism>
<sequence>MGNCLKTVASHDDISLLRDSAPTARESTDQFVPQIGLQLGTRNSQDNMLFYPSPNVSRQANQLTEEEQVKIAQRIGLIQHLPTGSYDGCKKNRDVEQEVEVRVPALKEEKQLGWCLEFPPRCPKLTIVHTTEIKKELQNVTKVIKTCCKGFVQSGNKCIPLCTDVCRNGDCIAPGVCKCKPGWGGPSCNISMDLNMPARVGQDVTVRNSVHQIIMAPIAYKYANALMENVVLLSTGTCKCNPGFSGALCDKKCPEGKHGANCSNDCPCFNGGTCHHIDGKCNCPAGWTGTVCDVNCSKTNRWGHDCENECDCLNGGVCEPTSGQCQCKPGYMGTVCEHECQNGKYGSNCTKTCDCMNDSGCDKATGACQCRPGYSGLKCGIRNCPDGFFGPNCEHKCQCNLKNSLDCDSWDGTCKCKPGFKGTCHNQCSPPYYGENCKSICDCVNGLCHHVSGDCLCNAGWKGIKCDQPCTAGFFGVGCGQKCQCTTEDTCNPENGQCDCRPGFSGLRCDRPCPPFKYGEKCRFECRCGQPLVTGSACNPINGTCNCPPGHIGADCSIKCSQGTFGIGCKHECKCMEENTKACDYRNGKCICKPGYFGSMCEHSLNSCPRGMFGSSCEKKCGCSNNMACNTDGHSCICESGLIGTKCENSCKLGYFGRNCVQKCPQCYHSNQTCNTQDGTCVCQPGYIGSFCEKACPTDRYGMNCQHQCECSHIGGECHHVTGKCICFPGWKGERCTQTCTNGYYGLACKQQCKCQNNGTCRATDGTCFCPAGFMGSICSETCPEGFYGENCLQSCKCPPNKNYQCDAVKGCICKIGYTGDDCDILETAYSAQVEVQHAQSDWKFSLISIGVIIVFVALLCAIIYYRRRFSTLKELLYVQYSNHRNNSEPRHFDNPVYSTTPNNNTKLLNNLHNATPMNSSSKNTNMIKNKLNFDDFDPEKTDTFGNHYEVGSNNLYVEFDDDKSNKLNNFYHTIDEIGHKSDSNNAQSFNPQPGPSTISYRPIHAVMNDYDIPKSNQPSTSTSNMGYVNVANNNQTRQPSEPFFNPDPKLDMQKL</sequence>
<protein>
    <recommendedName>
        <fullName evidence="8">EGF-like domain-containing protein</fullName>
    </recommendedName>
</protein>
<dbReference type="AlphaFoldDB" id="A0A9Q0MGY7"/>
<evidence type="ECO:0000256" key="2">
    <source>
        <dbReference type="ARBA" id="ARBA00022729"/>
    </source>
</evidence>
<dbReference type="InterPro" id="IPR002049">
    <property type="entry name" value="LE_dom"/>
</dbReference>
<dbReference type="PANTHER" id="PTHR24035">
    <property type="entry name" value="MULTIPLE EPIDERMAL GROWTH FACTOR-LIKE DOMAINS PROTEIN"/>
    <property type="match status" value="1"/>
</dbReference>
<proteinExistence type="predicted"/>
<dbReference type="PROSITE" id="PS00022">
    <property type="entry name" value="EGF_1"/>
    <property type="match status" value="7"/>
</dbReference>
<comment type="caution">
    <text evidence="9">The sequence shown here is derived from an EMBL/GenBank/DDBJ whole genome shotgun (WGS) entry which is preliminary data.</text>
</comment>
<feature type="region of interest" description="Disordered" evidence="6">
    <location>
        <begin position="1033"/>
        <end position="1056"/>
    </location>
</feature>
<dbReference type="FunFam" id="2.170.300.10:FF:000002">
    <property type="entry name" value="Multiple epidermal growth factor-like domains 10"/>
    <property type="match status" value="1"/>
</dbReference>
<keyword evidence="3" id="KW-0677">Repeat</keyword>
<dbReference type="InterPro" id="IPR000742">
    <property type="entry name" value="EGF"/>
</dbReference>
<dbReference type="Gene3D" id="2.170.300.10">
    <property type="entry name" value="Tie2 ligand-binding domain superfamily"/>
    <property type="match status" value="5"/>
</dbReference>
<reference evidence="9" key="1">
    <citation type="submission" date="2022-12" db="EMBL/GenBank/DDBJ databases">
        <title>Genome assemblies of Blomia tropicalis.</title>
        <authorList>
            <person name="Cui Y."/>
        </authorList>
    </citation>
    <scope>NUCLEOTIDE SEQUENCE</scope>
    <source>
        <tissue evidence="9">Adult mites</tissue>
    </source>
</reference>
<dbReference type="Pfam" id="PF00053">
    <property type="entry name" value="EGF_laminin"/>
    <property type="match status" value="4"/>
</dbReference>
<keyword evidence="2" id="KW-0732">Signal</keyword>
<feature type="domain" description="EGF-like" evidence="8">
    <location>
        <begin position="750"/>
        <end position="780"/>
    </location>
</feature>
<dbReference type="PRINTS" id="PR00011">
    <property type="entry name" value="EGFLAMININ"/>
</dbReference>
<keyword evidence="10" id="KW-1185">Reference proteome</keyword>
<feature type="disulfide bond" evidence="5">
    <location>
        <begin position="327"/>
        <end position="336"/>
    </location>
</feature>
<dbReference type="OMA" id="NQDCDSE"/>
<feature type="domain" description="EGF-like" evidence="8">
    <location>
        <begin position="307"/>
        <end position="337"/>
    </location>
</feature>
<evidence type="ECO:0000313" key="9">
    <source>
        <dbReference type="EMBL" id="KAJ6225810.1"/>
    </source>
</evidence>